<comment type="similarity">
    <text evidence="2 5">Belongs to the Ap4A hydrolase family.</text>
</comment>
<dbReference type="STRING" id="522306.CAP2UW1_4137"/>
<reference evidence="7" key="1">
    <citation type="submission" date="2009-08" db="EMBL/GenBank/DDBJ databases">
        <authorList>
            <consortium name="US DOE Joint Genome Institute"/>
            <person name="Lucas S."/>
            <person name="Copeland A."/>
            <person name="Lapidus A."/>
            <person name="Glavina del Rio T."/>
            <person name="Dalin E."/>
            <person name="Tice H."/>
            <person name="Bruce D."/>
            <person name="Barry K."/>
            <person name="Pitluck S."/>
            <person name="Lowry S."/>
            <person name="Larimer F."/>
            <person name="Land M."/>
            <person name="Hauser L."/>
            <person name="Kyrpides N."/>
            <person name="Ivanova N."/>
            <person name="McMahon K.D."/>
            <person name="Hugenholtz P."/>
        </authorList>
    </citation>
    <scope>NUCLEOTIDE SEQUENCE</scope>
    <source>
        <strain evidence="7">UW-1</strain>
    </source>
</reference>
<gene>
    <name evidence="5" type="primary">apaH</name>
    <name evidence="7" type="ordered locus">CAP2UW1_4137</name>
</gene>
<dbReference type="SUPFAM" id="SSF56300">
    <property type="entry name" value="Metallo-dependent phosphatases"/>
    <property type="match status" value="1"/>
</dbReference>
<dbReference type="PIRSF" id="PIRSF000903">
    <property type="entry name" value="B5n-ttraPtase_sm"/>
    <property type="match status" value="1"/>
</dbReference>
<dbReference type="HOGENOM" id="CLU_056184_2_0_4"/>
<evidence type="ECO:0000259" key="6">
    <source>
        <dbReference type="Pfam" id="PF00149"/>
    </source>
</evidence>
<dbReference type="Gene3D" id="3.60.21.10">
    <property type="match status" value="1"/>
</dbReference>
<feature type="domain" description="Calcineurin-like phosphoesterase" evidence="6">
    <location>
        <begin position="4"/>
        <end position="147"/>
    </location>
</feature>
<name>C7RP82_ACCRE</name>
<dbReference type="EC" id="3.6.1.41" evidence="5"/>
<evidence type="ECO:0000256" key="4">
    <source>
        <dbReference type="ARBA" id="ARBA00049417"/>
    </source>
</evidence>
<dbReference type="Pfam" id="PF00149">
    <property type="entry name" value="Metallophos"/>
    <property type="match status" value="1"/>
</dbReference>
<dbReference type="InterPro" id="IPR004617">
    <property type="entry name" value="ApaH"/>
</dbReference>
<comment type="catalytic activity">
    <reaction evidence="4 5">
        <text>P(1),P(4)-bis(5'-adenosyl) tetraphosphate + H2O = 2 ADP + 2 H(+)</text>
        <dbReference type="Rhea" id="RHEA:24252"/>
        <dbReference type="ChEBI" id="CHEBI:15377"/>
        <dbReference type="ChEBI" id="CHEBI:15378"/>
        <dbReference type="ChEBI" id="CHEBI:58141"/>
        <dbReference type="ChEBI" id="CHEBI:456216"/>
        <dbReference type="EC" id="3.6.1.41"/>
    </reaction>
</comment>
<dbReference type="OrthoDB" id="9807890at2"/>
<dbReference type="PANTHER" id="PTHR40942">
    <property type="match status" value="1"/>
</dbReference>
<dbReference type="CDD" id="cd07422">
    <property type="entry name" value="MPP_ApaH"/>
    <property type="match status" value="1"/>
</dbReference>
<dbReference type="PANTHER" id="PTHR40942:SF4">
    <property type="entry name" value="CYTOCHROME C5"/>
    <property type="match status" value="1"/>
</dbReference>
<evidence type="ECO:0000256" key="5">
    <source>
        <dbReference type="HAMAP-Rule" id="MF_00199"/>
    </source>
</evidence>
<sequence length="272" mass="30077">MATYAIGDIQGCFDSLQRLLAECSFDSSADRLWLVGDLVNRGPRSLDTLRFVRNLGDTAITVLGNHDLYLLMAAEGFGRRNKGDTLDEILNAPDRDELLHWLRHRPLCHHEGQFCMVHAGLLPQWTVTRARALAAEVEATLAGPGYLEFMANMWGSEPASWCDELAGWPRLRVIVNAMTRMRFCSLDGVMEFKTKGEASAAPADHVPWFDVPGRRSAGDVLVTGHWSALGLKIENNLLALDSGCLWGRHLTAVRLDDRAIFQVDCSAGETAT</sequence>
<dbReference type="InterPro" id="IPR029052">
    <property type="entry name" value="Metallo-depent_PP-like"/>
</dbReference>
<comment type="function">
    <text evidence="1 5">Hydrolyzes diadenosine 5',5'''-P1,P4-tetraphosphate to yield ADP.</text>
</comment>
<dbReference type="GO" id="GO:0008803">
    <property type="term" value="F:bis(5'-nucleosyl)-tetraphosphatase (symmetrical) activity"/>
    <property type="evidence" value="ECO:0007669"/>
    <property type="project" value="UniProtKB-UniRule"/>
</dbReference>
<dbReference type="KEGG" id="app:CAP2UW1_4137"/>
<evidence type="ECO:0000256" key="1">
    <source>
        <dbReference type="ARBA" id="ARBA00003413"/>
    </source>
</evidence>
<dbReference type="AlphaFoldDB" id="C7RP82"/>
<evidence type="ECO:0000256" key="2">
    <source>
        <dbReference type="ARBA" id="ARBA00005419"/>
    </source>
</evidence>
<proteinExistence type="inferred from homology"/>
<evidence type="ECO:0000256" key="3">
    <source>
        <dbReference type="ARBA" id="ARBA00022801"/>
    </source>
</evidence>
<dbReference type="NCBIfam" id="NF001204">
    <property type="entry name" value="PRK00166.1"/>
    <property type="match status" value="1"/>
</dbReference>
<protein>
    <recommendedName>
        <fullName evidence="5">Bis(5'-nucleosyl)-tetraphosphatase, symmetrical</fullName>
        <ecNumber evidence="5">3.6.1.41</ecNumber>
    </recommendedName>
    <alternativeName>
        <fullName evidence="5">Ap4A hydrolase</fullName>
    </alternativeName>
    <alternativeName>
        <fullName evidence="5">Diadenosine 5',5'''-P1,P4-tetraphosphate pyrophosphohydrolase</fullName>
    </alternativeName>
    <alternativeName>
        <fullName evidence="5">Diadenosine tetraphosphatase</fullName>
    </alternativeName>
</protein>
<dbReference type="NCBIfam" id="TIGR00668">
    <property type="entry name" value="apaH"/>
    <property type="match status" value="1"/>
</dbReference>
<reference evidence="7" key="2">
    <citation type="submission" date="2009-09" db="EMBL/GenBank/DDBJ databases">
        <title>Complete sequence of chromosome of Candidatus Accumulibacter phosphatis clade IIA str. UW-1.</title>
        <authorList>
            <consortium name="US DOE Joint Genome Institute"/>
            <person name="Martin H.G."/>
            <person name="Ivanova N."/>
            <person name="Kunin V."/>
            <person name="Warnecke F."/>
            <person name="Barry K."/>
            <person name="He S."/>
            <person name="Salamov A."/>
            <person name="Szeto E."/>
            <person name="Dalin E."/>
            <person name="Pangilinan J.L."/>
            <person name="Lapidus A."/>
            <person name="Lowry S."/>
            <person name="Kyrpides N.C."/>
            <person name="McMahon K.D."/>
            <person name="Hugenholtz P."/>
        </authorList>
    </citation>
    <scope>NUCLEOTIDE SEQUENCE [LARGE SCALE GENOMIC DNA]</scope>
    <source>
        <strain evidence="7">UW-1</strain>
    </source>
</reference>
<keyword evidence="3 5" id="KW-0378">Hydrolase</keyword>
<dbReference type="InterPro" id="IPR004843">
    <property type="entry name" value="Calcineurin-like_PHP"/>
</dbReference>
<accession>C7RP82</accession>
<evidence type="ECO:0000313" key="7">
    <source>
        <dbReference type="EMBL" id="ACV37379.1"/>
    </source>
</evidence>
<dbReference type="eggNOG" id="COG0639">
    <property type="taxonomic scope" value="Bacteria"/>
</dbReference>
<organism evidence="7">
    <name type="scientific">Accumulibacter regalis</name>
    <dbReference type="NCBI Taxonomy" id="522306"/>
    <lineage>
        <taxon>Bacteria</taxon>
        <taxon>Pseudomonadati</taxon>
        <taxon>Pseudomonadota</taxon>
        <taxon>Betaproteobacteria</taxon>
        <taxon>Candidatus Accumulibacter</taxon>
    </lineage>
</organism>
<dbReference type="HAMAP" id="MF_00199">
    <property type="entry name" value="ApaH"/>
    <property type="match status" value="1"/>
</dbReference>
<dbReference type="EMBL" id="CP001715">
    <property type="protein sequence ID" value="ACV37379.1"/>
    <property type="molecule type" value="Genomic_DNA"/>
</dbReference>